<evidence type="ECO:0000256" key="1">
    <source>
        <dbReference type="ARBA" id="ARBA00022553"/>
    </source>
</evidence>
<dbReference type="SMART" id="SM00448">
    <property type="entry name" value="REC"/>
    <property type="match status" value="1"/>
</dbReference>
<evidence type="ECO:0000313" key="9">
    <source>
        <dbReference type="EMBL" id="RKT74355.1"/>
    </source>
</evidence>
<organism evidence="9 10">
    <name type="scientific">Saccharothrix variisporea</name>
    <dbReference type="NCBI Taxonomy" id="543527"/>
    <lineage>
        <taxon>Bacteria</taxon>
        <taxon>Bacillati</taxon>
        <taxon>Actinomycetota</taxon>
        <taxon>Actinomycetes</taxon>
        <taxon>Pseudonocardiales</taxon>
        <taxon>Pseudonocardiaceae</taxon>
        <taxon>Saccharothrix</taxon>
    </lineage>
</organism>
<dbReference type="GO" id="GO:0003677">
    <property type="term" value="F:DNA binding"/>
    <property type="evidence" value="ECO:0007669"/>
    <property type="project" value="UniProtKB-KW"/>
</dbReference>
<dbReference type="Proteomes" id="UP000272729">
    <property type="component" value="Unassembled WGS sequence"/>
</dbReference>
<proteinExistence type="predicted"/>
<evidence type="ECO:0000259" key="8">
    <source>
        <dbReference type="PROSITE" id="PS50110"/>
    </source>
</evidence>
<evidence type="ECO:0000256" key="6">
    <source>
        <dbReference type="SAM" id="MobiDB-lite"/>
    </source>
</evidence>
<dbReference type="PANTHER" id="PTHR43214:SF24">
    <property type="entry name" value="TRANSCRIPTIONAL REGULATORY PROTEIN NARL-RELATED"/>
    <property type="match status" value="1"/>
</dbReference>
<feature type="region of interest" description="Disordered" evidence="6">
    <location>
        <begin position="1"/>
        <end position="27"/>
    </location>
</feature>
<dbReference type="SUPFAM" id="SSF52172">
    <property type="entry name" value="CheY-like"/>
    <property type="match status" value="1"/>
</dbReference>
<dbReference type="CDD" id="cd17535">
    <property type="entry name" value="REC_NarL-like"/>
    <property type="match status" value="1"/>
</dbReference>
<feature type="domain" description="HTH luxR-type" evidence="7">
    <location>
        <begin position="177"/>
        <end position="242"/>
    </location>
</feature>
<dbReference type="SUPFAM" id="SSF46894">
    <property type="entry name" value="C-terminal effector domain of the bipartite response regulators"/>
    <property type="match status" value="1"/>
</dbReference>
<dbReference type="PROSITE" id="PS50043">
    <property type="entry name" value="HTH_LUXR_2"/>
    <property type="match status" value="1"/>
</dbReference>
<name>A0A495XMC9_9PSEU</name>
<dbReference type="InterPro" id="IPR058245">
    <property type="entry name" value="NreC/VraR/RcsB-like_REC"/>
</dbReference>
<dbReference type="CDD" id="cd06170">
    <property type="entry name" value="LuxR_C_like"/>
    <property type="match status" value="1"/>
</dbReference>
<dbReference type="GO" id="GO:0000160">
    <property type="term" value="P:phosphorelay signal transduction system"/>
    <property type="evidence" value="ECO:0007669"/>
    <property type="project" value="InterPro"/>
</dbReference>
<dbReference type="InterPro" id="IPR016032">
    <property type="entry name" value="Sig_transdc_resp-reg_C-effctor"/>
</dbReference>
<feature type="domain" description="Response regulatory" evidence="8">
    <location>
        <begin position="38"/>
        <end position="150"/>
    </location>
</feature>
<keyword evidence="2" id="KW-0805">Transcription regulation</keyword>
<keyword evidence="1" id="KW-0597">Phosphoprotein</keyword>
<comment type="caution">
    <text evidence="5">Lacks conserved residue(s) required for the propagation of feature annotation.</text>
</comment>
<reference evidence="9 10" key="1">
    <citation type="submission" date="2018-10" db="EMBL/GenBank/DDBJ databases">
        <title>Sequencing the genomes of 1000 actinobacteria strains.</title>
        <authorList>
            <person name="Klenk H.-P."/>
        </authorList>
    </citation>
    <scope>NUCLEOTIDE SEQUENCE [LARGE SCALE GENOMIC DNA]</scope>
    <source>
        <strain evidence="9 10">DSM 43911</strain>
    </source>
</reference>
<comment type="caution">
    <text evidence="9">The sequence shown here is derived from an EMBL/GenBank/DDBJ whole genome shotgun (WGS) entry which is preliminary data.</text>
</comment>
<protein>
    <submittedName>
        <fullName evidence="9">DNA-binding NarL/FixJ family response regulator</fullName>
    </submittedName>
</protein>
<evidence type="ECO:0000256" key="5">
    <source>
        <dbReference type="PROSITE-ProRule" id="PRU00169"/>
    </source>
</evidence>
<dbReference type="PANTHER" id="PTHR43214">
    <property type="entry name" value="TWO-COMPONENT RESPONSE REGULATOR"/>
    <property type="match status" value="1"/>
</dbReference>
<dbReference type="SMART" id="SM00421">
    <property type="entry name" value="HTH_LUXR"/>
    <property type="match status" value="1"/>
</dbReference>
<gene>
    <name evidence="9" type="ORF">DFJ66_7699</name>
</gene>
<dbReference type="RefSeq" id="WP_170199927.1">
    <property type="nucleotide sequence ID" value="NZ_JBIUBA010000003.1"/>
</dbReference>
<evidence type="ECO:0000256" key="3">
    <source>
        <dbReference type="ARBA" id="ARBA00023125"/>
    </source>
</evidence>
<evidence type="ECO:0000256" key="2">
    <source>
        <dbReference type="ARBA" id="ARBA00023015"/>
    </source>
</evidence>
<dbReference type="Pfam" id="PF00196">
    <property type="entry name" value="GerE"/>
    <property type="match status" value="1"/>
</dbReference>
<dbReference type="PROSITE" id="PS50110">
    <property type="entry name" value="RESPONSE_REGULATORY"/>
    <property type="match status" value="1"/>
</dbReference>
<sequence length="260" mass="27735">MTGEVSDEYPVGPRYRRGTGATSVLTPAGASRSARGIAVLLADDHEVILDGLRAVLARDAGITVVGAVHGIPELLDRIDRDHPDVVLVGASLLRLDDFRVARLLAGQQVVVATQDDSDELLVSAIAAGVSGYLPLGSPGEEFPRAIRAVAEGGAYLPAHVTKRVFESFQIIPLPDPTAPALLSLTEREGQVLRAIGQGRSNREIAREFEVSETTVKSHVSRVLAKLDLRDRVQAALLAWRLGLVTARETPEVVKPQDAPA</sequence>
<dbReference type="EMBL" id="RBXR01000001">
    <property type="protein sequence ID" value="RKT74355.1"/>
    <property type="molecule type" value="Genomic_DNA"/>
</dbReference>
<dbReference type="AlphaFoldDB" id="A0A495XMC9"/>
<evidence type="ECO:0000256" key="4">
    <source>
        <dbReference type="ARBA" id="ARBA00023163"/>
    </source>
</evidence>
<dbReference type="PROSITE" id="PS00622">
    <property type="entry name" value="HTH_LUXR_1"/>
    <property type="match status" value="1"/>
</dbReference>
<evidence type="ECO:0000313" key="10">
    <source>
        <dbReference type="Proteomes" id="UP000272729"/>
    </source>
</evidence>
<dbReference type="PRINTS" id="PR00038">
    <property type="entry name" value="HTHLUXR"/>
</dbReference>
<dbReference type="InterPro" id="IPR001789">
    <property type="entry name" value="Sig_transdc_resp-reg_receiver"/>
</dbReference>
<dbReference type="InterPro" id="IPR039420">
    <property type="entry name" value="WalR-like"/>
</dbReference>
<evidence type="ECO:0000259" key="7">
    <source>
        <dbReference type="PROSITE" id="PS50043"/>
    </source>
</evidence>
<keyword evidence="4" id="KW-0804">Transcription</keyword>
<dbReference type="GO" id="GO:0006355">
    <property type="term" value="P:regulation of DNA-templated transcription"/>
    <property type="evidence" value="ECO:0007669"/>
    <property type="project" value="InterPro"/>
</dbReference>
<dbReference type="InterPro" id="IPR011006">
    <property type="entry name" value="CheY-like_superfamily"/>
</dbReference>
<keyword evidence="10" id="KW-1185">Reference proteome</keyword>
<dbReference type="Pfam" id="PF00072">
    <property type="entry name" value="Response_reg"/>
    <property type="match status" value="1"/>
</dbReference>
<dbReference type="Gene3D" id="3.40.50.2300">
    <property type="match status" value="1"/>
</dbReference>
<dbReference type="InterPro" id="IPR000792">
    <property type="entry name" value="Tscrpt_reg_LuxR_C"/>
</dbReference>
<accession>A0A495XMC9</accession>
<keyword evidence="3 9" id="KW-0238">DNA-binding</keyword>